<dbReference type="InterPro" id="IPR024654">
    <property type="entry name" value="Calcineurin-like_PHP_lpxH"/>
</dbReference>
<dbReference type="EMBL" id="JBHUEQ010000007">
    <property type="protein sequence ID" value="MFD1745031.1"/>
    <property type="molecule type" value="Genomic_DNA"/>
</dbReference>
<reference evidence="4" key="1">
    <citation type="journal article" date="2019" name="Int. J. Syst. Evol. Microbiol.">
        <title>The Global Catalogue of Microorganisms (GCM) 10K type strain sequencing project: providing services to taxonomists for standard genome sequencing and annotation.</title>
        <authorList>
            <consortium name="The Broad Institute Genomics Platform"/>
            <consortium name="The Broad Institute Genome Sequencing Center for Infectious Disease"/>
            <person name="Wu L."/>
            <person name="Ma J."/>
        </authorList>
    </citation>
    <scope>NUCLEOTIDE SEQUENCE [LARGE SCALE GENOMIC DNA]</scope>
    <source>
        <strain evidence="4">CG52</strain>
    </source>
</reference>
<dbReference type="Gene3D" id="3.60.21.10">
    <property type="match status" value="1"/>
</dbReference>
<dbReference type="RefSeq" id="WP_377397921.1">
    <property type="nucleotide sequence ID" value="NZ_JBHUEQ010000007.1"/>
</dbReference>
<evidence type="ECO:0000259" key="2">
    <source>
        <dbReference type="Pfam" id="PF12850"/>
    </source>
</evidence>
<evidence type="ECO:0000256" key="1">
    <source>
        <dbReference type="ARBA" id="ARBA00008950"/>
    </source>
</evidence>
<comment type="similarity">
    <text evidence="1">Belongs to the metallophosphoesterase superfamily. YfcE family.</text>
</comment>
<name>A0ABW4M4B3_9HYPH</name>
<comment type="caution">
    <text evidence="3">The sequence shown here is derived from an EMBL/GenBank/DDBJ whole genome shotgun (WGS) entry which is preliminary data.</text>
</comment>
<dbReference type="Proteomes" id="UP001597322">
    <property type="component" value="Unassembled WGS sequence"/>
</dbReference>
<dbReference type="SUPFAM" id="SSF56300">
    <property type="entry name" value="Metallo-dependent phosphatases"/>
    <property type="match status" value="1"/>
</dbReference>
<gene>
    <name evidence="3" type="ORF">ACFSE1_06095</name>
</gene>
<accession>A0ABW4M4B3</accession>
<organism evidence="3 4">
    <name type="scientific">Rhizobium helianthi</name>
    <dbReference type="NCBI Taxonomy" id="1132695"/>
    <lineage>
        <taxon>Bacteria</taxon>
        <taxon>Pseudomonadati</taxon>
        <taxon>Pseudomonadota</taxon>
        <taxon>Alphaproteobacteria</taxon>
        <taxon>Hyphomicrobiales</taxon>
        <taxon>Rhizobiaceae</taxon>
        <taxon>Rhizobium/Agrobacterium group</taxon>
        <taxon>Rhizobium</taxon>
    </lineage>
</organism>
<proteinExistence type="inferred from homology"/>
<keyword evidence="4" id="KW-1185">Reference proteome</keyword>
<feature type="domain" description="Calcineurin-like phosphoesterase" evidence="2">
    <location>
        <begin position="3"/>
        <end position="188"/>
    </location>
</feature>
<evidence type="ECO:0000313" key="3">
    <source>
        <dbReference type="EMBL" id="MFD1745031.1"/>
    </source>
</evidence>
<protein>
    <submittedName>
        <fullName evidence="3">Metallophosphoesterase family protein</fullName>
    </submittedName>
</protein>
<dbReference type="InterPro" id="IPR029052">
    <property type="entry name" value="Metallo-depent_PP-like"/>
</dbReference>
<evidence type="ECO:0000313" key="4">
    <source>
        <dbReference type="Proteomes" id="UP001597322"/>
    </source>
</evidence>
<sequence>MVKLLACSDIHNNVKAVRKLGSLETNDFDAVIVAGDIESQNADEVFEVLRTFDCPVLYVYGNWDNRLEYRQDFGERCHHVHLSPFDLNGLSVVGETVDGIDLEWEARRQNSSASDSAAIEADHSLYFQQQRAKLSAIVAAGNPERTIVMSHYRLTKTQGHLPSVPLFLFGQIHKFEDVTYRGQRFINVSALDKKVMVAKKGQRAGPKNWRYINDGSYVIITHNERTGFSVEPRRFDPDFFEWERIEGIVHSSAPEVE</sequence>
<dbReference type="Pfam" id="PF12850">
    <property type="entry name" value="Metallophos_2"/>
    <property type="match status" value="1"/>
</dbReference>